<dbReference type="EMBL" id="CP018309">
    <property type="protein sequence ID" value="ASI92462.1"/>
    <property type="molecule type" value="Genomic_DNA"/>
</dbReference>
<accession>A0AAN1FKV8</accession>
<evidence type="ECO:0000259" key="1">
    <source>
        <dbReference type="Pfam" id="PF08937"/>
    </source>
</evidence>
<dbReference type="Pfam" id="PF08937">
    <property type="entry name" value="ThsB_TIR"/>
    <property type="match status" value="1"/>
</dbReference>
<proteinExistence type="predicted"/>
<dbReference type="Gene3D" id="3.40.50.11200">
    <property type="match status" value="1"/>
</dbReference>
<evidence type="ECO:0000313" key="3">
    <source>
        <dbReference type="Proteomes" id="UP000197092"/>
    </source>
</evidence>
<dbReference type="Proteomes" id="UP000197092">
    <property type="component" value="Chromosome 2"/>
</dbReference>
<feature type="domain" description="Thoeris protein ThsB TIR-like" evidence="1">
    <location>
        <begin position="8"/>
        <end position="102"/>
    </location>
</feature>
<gene>
    <name evidence="2" type="ORF">BSZ05_21930</name>
</gene>
<evidence type="ECO:0000313" key="2">
    <source>
        <dbReference type="EMBL" id="ASI92462.1"/>
    </source>
</evidence>
<protein>
    <recommendedName>
        <fullName evidence="1">Thoeris protein ThsB TIR-like domain-containing protein</fullName>
    </recommendedName>
</protein>
<dbReference type="RefSeq" id="WP_088878404.1">
    <property type="nucleotide sequence ID" value="NZ_CP018309.1"/>
</dbReference>
<dbReference type="AlphaFoldDB" id="A0AAN1FKV8"/>
<sequence>MSYKNKTYVIFDADTDIGKYRLMTAWKANKKIDFNFHNAHELNNLRGNSSEETIKKKLRERLKNTKQAIVIVGENTKELYKFVRWEIEVALSLEIPIIAVNLCNSDGSTDKTPPILKKNAYFVSVPFEVKKIKYALDKFPSSYHKNKSKAPSSRIYDWSKISI</sequence>
<dbReference type="KEGG" id="vsh:BSZ05_21930"/>
<organism evidence="2 3">
    <name type="scientific">Vibrio mediterranei</name>
    <dbReference type="NCBI Taxonomy" id="689"/>
    <lineage>
        <taxon>Bacteria</taxon>
        <taxon>Pseudomonadati</taxon>
        <taxon>Pseudomonadota</taxon>
        <taxon>Gammaproteobacteria</taxon>
        <taxon>Vibrionales</taxon>
        <taxon>Vibrionaceae</taxon>
        <taxon>Vibrio</taxon>
    </lineage>
</organism>
<dbReference type="InterPro" id="IPR015032">
    <property type="entry name" value="ThsB__TIR-like_domain"/>
</dbReference>
<reference evidence="3" key="1">
    <citation type="submission" date="2016-12" db="EMBL/GenBank/DDBJ databases">
        <title>Comparative genomic analysis reveals the diversity, evolution, and environmental adaptation strategies of the genus Vibrio.</title>
        <authorList>
            <person name="Lin H."/>
            <person name="Wang X."/>
            <person name="Zhang X.-H."/>
        </authorList>
    </citation>
    <scope>NUCLEOTIDE SEQUENCE [LARGE SCALE GENOMIC DNA]</scope>
    <source>
        <strain evidence="3">QT6D1</strain>
    </source>
</reference>
<name>A0AAN1FKV8_9VIBR</name>